<feature type="coiled-coil region" evidence="1">
    <location>
        <begin position="42"/>
        <end position="91"/>
    </location>
</feature>
<keyword evidence="1" id="KW-0175">Coiled coil</keyword>
<proteinExistence type="evidence at transcript level"/>
<feature type="compositionally biased region" description="Polar residues" evidence="2">
    <location>
        <begin position="1"/>
        <end position="10"/>
    </location>
</feature>
<gene>
    <name evidence="3" type="primary">LOC100186165</name>
</gene>
<name>A0A6F9DJ46_9ASCI</name>
<accession>A0A6F9DJ46</accession>
<feature type="region of interest" description="Disordered" evidence="2">
    <location>
        <begin position="1"/>
        <end position="38"/>
    </location>
</feature>
<reference evidence="3" key="1">
    <citation type="submission" date="2020-04" db="EMBL/GenBank/DDBJ databases">
        <authorList>
            <person name="Neveu A P."/>
        </authorList>
    </citation>
    <scope>NUCLEOTIDE SEQUENCE</scope>
    <source>
        <tissue evidence="3">Whole embryo</tissue>
    </source>
</reference>
<dbReference type="EMBL" id="LR787124">
    <property type="protein sequence ID" value="CAB3262986.1"/>
    <property type="molecule type" value="mRNA"/>
</dbReference>
<evidence type="ECO:0000256" key="2">
    <source>
        <dbReference type="SAM" id="MobiDB-lite"/>
    </source>
</evidence>
<organism evidence="3">
    <name type="scientific">Phallusia mammillata</name>
    <dbReference type="NCBI Taxonomy" id="59560"/>
    <lineage>
        <taxon>Eukaryota</taxon>
        <taxon>Metazoa</taxon>
        <taxon>Chordata</taxon>
        <taxon>Tunicata</taxon>
        <taxon>Ascidiacea</taxon>
        <taxon>Phlebobranchia</taxon>
        <taxon>Ascidiidae</taxon>
        <taxon>Phallusia</taxon>
    </lineage>
</organism>
<dbReference type="AlphaFoldDB" id="A0A6F9DJ46"/>
<evidence type="ECO:0000256" key="1">
    <source>
        <dbReference type="SAM" id="Coils"/>
    </source>
</evidence>
<evidence type="ECO:0000313" key="3">
    <source>
        <dbReference type="EMBL" id="CAB3262986.1"/>
    </source>
</evidence>
<sequence length="436" mass="50370">MDTRHLSSFQAGYIKTGTAPSTHKVRKQHAVSDEETGEKLDADEIKKRNQRYMNVLTDLNRLRDHYYSVYLSKLEEKVNHQRKEIAAREDRLRQKLLKQQDRKIAESHKIVKKLPRHKLTNDDNFLRKVPKSHFYHLTAVENLMKSRGLLKHRHEIDEFWNKAKADESFWKKHIPPTVSPDAITEHMLSRYSSTTVQSKQEQSMTSVTTGPQHGILKQVPEESPVEKLDLSGIESEPELVFPPKPKFPKLHAFNLKLQTNYGKSLKSLIPESSSETSSIVSETDEHRRRTLHKHIKTDAYQLAVVNTAMTKRLLKKHALIASRQNPIAEISEIWCGKSDAASSVTDQMTKASITTSEKSFSQRKKKKHKKRDLEKLKQITTVPEESEVPEKEAEIEDHFPPLSMDMMLANKSVYLKEPKQSNTVWVNYVDDNQQTV</sequence>
<protein>
    <submittedName>
        <fullName evidence="3">Uncharacterized protein LOC100186165</fullName>
    </submittedName>
</protein>